<feature type="non-terminal residue" evidence="1">
    <location>
        <position position="171"/>
    </location>
</feature>
<gene>
    <name evidence="1" type="ORF">RFI_33535</name>
</gene>
<dbReference type="AlphaFoldDB" id="X6LRZ7"/>
<accession>X6LRZ7</accession>
<dbReference type="EMBL" id="ASPP01031556">
    <property type="protein sequence ID" value="ETO03867.1"/>
    <property type="molecule type" value="Genomic_DNA"/>
</dbReference>
<comment type="caution">
    <text evidence="1">The sequence shown here is derived from an EMBL/GenBank/DDBJ whole genome shotgun (WGS) entry which is preliminary data.</text>
</comment>
<name>X6LRZ7_RETFI</name>
<dbReference type="Proteomes" id="UP000023152">
    <property type="component" value="Unassembled WGS sequence"/>
</dbReference>
<reference evidence="1 2" key="1">
    <citation type="journal article" date="2013" name="Curr. Biol.">
        <title>The Genome of the Foraminiferan Reticulomyxa filosa.</title>
        <authorList>
            <person name="Glockner G."/>
            <person name="Hulsmann N."/>
            <person name="Schleicher M."/>
            <person name="Noegel A.A."/>
            <person name="Eichinger L."/>
            <person name="Gallinger C."/>
            <person name="Pawlowski J."/>
            <person name="Sierra R."/>
            <person name="Euteneuer U."/>
            <person name="Pillet L."/>
            <person name="Moustafa A."/>
            <person name="Platzer M."/>
            <person name="Groth M."/>
            <person name="Szafranski K."/>
            <person name="Schliwa M."/>
        </authorList>
    </citation>
    <scope>NUCLEOTIDE SEQUENCE [LARGE SCALE GENOMIC DNA]</scope>
</reference>
<proteinExistence type="predicted"/>
<evidence type="ECO:0000313" key="2">
    <source>
        <dbReference type="Proteomes" id="UP000023152"/>
    </source>
</evidence>
<organism evidence="1 2">
    <name type="scientific">Reticulomyxa filosa</name>
    <dbReference type="NCBI Taxonomy" id="46433"/>
    <lineage>
        <taxon>Eukaryota</taxon>
        <taxon>Sar</taxon>
        <taxon>Rhizaria</taxon>
        <taxon>Retaria</taxon>
        <taxon>Foraminifera</taxon>
        <taxon>Monothalamids</taxon>
        <taxon>Reticulomyxidae</taxon>
        <taxon>Reticulomyxa</taxon>
    </lineage>
</organism>
<keyword evidence="2" id="KW-1185">Reference proteome</keyword>
<protein>
    <submittedName>
        <fullName evidence="1">Uncharacterized protein</fullName>
    </submittedName>
</protein>
<sequence length="171" mass="19198">MDDYINGNESAAMSSNNRDATKEDMGLEWYSELDDCWCEDLKGELLRIDDSNPKVISKSERKPHWSSCYGKGLISQRTLEDKGVTVQWCVQIERLFQGRNLKTNNNASKYDSPQITIGLSSDLTAQAKLHCNGNFSRYNGGIGIDNLGFVSQGYEPMLHSDKSVAYQEGDQ</sequence>
<evidence type="ECO:0000313" key="1">
    <source>
        <dbReference type="EMBL" id="ETO03867.1"/>
    </source>
</evidence>